<comment type="caution">
    <text evidence="2">The sequence shown here is derived from an EMBL/GenBank/DDBJ whole genome shotgun (WGS) entry which is preliminary data.</text>
</comment>
<reference evidence="2" key="1">
    <citation type="journal article" date="2022" name="bioRxiv">
        <title>Sequencing and chromosome-scale assembly of the giantPleurodeles waltlgenome.</title>
        <authorList>
            <person name="Brown T."/>
            <person name="Elewa A."/>
            <person name="Iarovenko S."/>
            <person name="Subramanian E."/>
            <person name="Araus A.J."/>
            <person name="Petzold A."/>
            <person name="Susuki M."/>
            <person name="Suzuki K.-i.T."/>
            <person name="Hayashi T."/>
            <person name="Toyoda A."/>
            <person name="Oliveira C."/>
            <person name="Osipova E."/>
            <person name="Leigh N.D."/>
            <person name="Simon A."/>
            <person name="Yun M.H."/>
        </authorList>
    </citation>
    <scope>NUCLEOTIDE SEQUENCE</scope>
    <source>
        <strain evidence="2">20211129_DDA</strain>
        <tissue evidence="2">Liver</tissue>
    </source>
</reference>
<keyword evidence="3" id="KW-1185">Reference proteome</keyword>
<evidence type="ECO:0000256" key="1">
    <source>
        <dbReference type="SAM" id="SignalP"/>
    </source>
</evidence>
<protein>
    <submittedName>
        <fullName evidence="2">Uncharacterized protein</fullName>
    </submittedName>
</protein>
<evidence type="ECO:0000313" key="2">
    <source>
        <dbReference type="EMBL" id="KAJ1136309.1"/>
    </source>
</evidence>
<feature type="signal peptide" evidence="1">
    <location>
        <begin position="1"/>
        <end position="18"/>
    </location>
</feature>
<accession>A0AAV7QAP9</accession>
<keyword evidence="1" id="KW-0732">Signal</keyword>
<feature type="chain" id="PRO_5043328144" evidence="1">
    <location>
        <begin position="19"/>
        <end position="124"/>
    </location>
</feature>
<sequence length="124" mass="13927">MHAKELALSAGMLVIILSIDPSGLPYVSQPRRTGRSWGARDRQAVAAAGDAAVPRSPATCLPPSSKTQMMFSVDFYVEQYYTPFGLIYCIYFWHLHYDEYPASSIVFGVAWRTTYTLGFMARYV</sequence>
<name>A0AAV7QAP9_PLEWA</name>
<dbReference type="Proteomes" id="UP001066276">
    <property type="component" value="Chromosome 6"/>
</dbReference>
<gene>
    <name evidence="2" type="ORF">NDU88_002726</name>
</gene>
<evidence type="ECO:0000313" key="3">
    <source>
        <dbReference type="Proteomes" id="UP001066276"/>
    </source>
</evidence>
<dbReference type="EMBL" id="JANPWB010000010">
    <property type="protein sequence ID" value="KAJ1136309.1"/>
    <property type="molecule type" value="Genomic_DNA"/>
</dbReference>
<proteinExistence type="predicted"/>
<dbReference type="AlphaFoldDB" id="A0AAV7QAP9"/>
<organism evidence="2 3">
    <name type="scientific">Pleurodeles waltl</name>
    <name type="common">Iberian ribbed newt</name>
    <dbReference type="NCBI Taxonomy" id="8319"/>
    <lineage>
        <taxon>Eukaryota</taxon>
        <taxon>Metazoa</taxon>
        <taxon>Chordata</taxon>
        <taxon>Craniata</taxon>
        <taxon>Vertebrata</taxon>
        <taxon>Euteleostomi</taxon>
        <taxon>Amphibia</taxon>
        <taxon>Batrachia</taxon>
        <taxon>Caudata</taxon>
        <taxon>Salamandroidea</taxon>
        <taxon>Salamandridae</taxon>
        <taxon>Pleurodelinae</taxon>
        <taxon>Pleurodeles</taxon>
    </lineage>
</organism>